<comment type="caution">
    <text evidence="4">The sequence shown here is derived from an EMBL/GenBank/DDBJ whole genome shotgun (WGS) entry which is preliminary data.</text>
</comment>
<dbReference type="RefSeq" id="XP_014568056.1">
    <property type="nucleotide sequence ID" value="XM_014712570.1"/>
</dbReference>
<dbReference type="InterPro" id="IPR003737">
    <property type="entry name" value="GlcNAc_PI_deacetylase-related"/>
</dbReference>
<dbReference type="InterPro" id="IPR024078">
    <property type="entry name" value="LmbE-like_dom_sf"/>
</dbReference>
<evidence type="ECO:0000256" key="3">
    <source>
        <dbReference type="SAM" id="Phobius"/>
    </source>
</evidence>
<dbReference type="Pfam" id="PF02585">
    <property type="entry name" value="PIG-L"/>
    <property type="match status" value="1"/>
</dbReference>
<dbReference type="OMA" id="WDACESM"/>
<dbReference type="FunCoup" id="G7E0S9">
    <property type="interactions" value="235"/>
</dbReference>
<organism evidence="4 5">
    <name type="scientific">Mixia osmundae (strain CBS 9802 / IAM 14324 / JCM 22182 / KY 12970)</name>
    <dbReference type="NCBI Taxonomy" id="764103"/>
    <lineage>
        <taxon>Eukaryota</taxon>
        <taxon>Fungi</taxon>
        <taxon>Dikarya</taxon>
        <taxon>Basidiomycota</taxon>
        <taxon>Pucciniomycotina</taxon>
        <taxon>Mixiomycetes</taxon>
        <taxon>Mixiales</taxon>
        <taxon>Mixiaceae</taxon>
        <taxon>Mixia</taxon>
    </lineage>
</organism>
<dbReference type="AlphaFoldDB" id="G7E0S9"/>
<dbReference type="EMBL" id="BABT02000090">
    <property type="protein sequence ID" value="GAA96439.1"/>
    <property type="molecule type" value="Genomic_DNA"/>
</dbReference>
<dbReference type="Proteomes" id="UP000009131">
    <property type="component" value="Unassembled WGS sequence"/>
</dbReference>
<evidence type="ECO:0000313" key="4">
    <source>
        <dbReference type="EMBL" id="GAA96439.1"/>
    </source>
</evidence>
<name>G7E0S9_MIXOS</name>
<evidence type="ECO:0000256" key="1">
    <source>
        <dbReference type="ARBA" id="ARBA00006066"/>
    </source>
</evidence>
<keyword evidence="3" id="KW-0812">Transmembrane</keyword>
<dbReference type="eggNOG" id="KOG3332">
    <property type="taxonomic scope" value="Eukaryota"/>
</dbReference>
<dbReference type="UniPathway" id="UPA00196"/>
<proteinExistence type="inferred from homology"/>
<gene>
    <name evidence="4" type="primary">Mo03106</name>
    <name evidence="4" type="ORF">E5Q_03106</name>
</gene>
<dbReference type="HOGENOM" id="CLU_034979_0_2_1"/>
<feature type="transmembrane region" description="Helical" evidence="3">
    <location>
        <begin position="24"/>
        <end position="46"/>
    </location>
</feature>
<evidence type="ECO:0000313" key="5">
    <source>
        <dbReference type="Proteomes" id="UP000009131"/>
    </source>
</evidence>
<reference evidence="4 5" key="2">
    <citation type="journal article" date="2012" name="Open Biol.">
        <title>Characteristics of nucleosomes and linker DNA regions on the genome of the basidiomycete Mixia osmundae revealed by mono- and dinucleosome mapping.</title>
        <authorList>
            <person name="Nishida H."/>
            <person name="Kondo S."/>
            <person name="Matsumoto T."/>
            <person name="Suzuki Y."/>
            <person name="Yoshikawa H."/>
            <person name="Taylor T.D."/>
            <person name="Sugiyama J."/>
        </authorList>
    </citation>
    <scope>NUCLEOTIDE SEQUENCE [LARGE SCALE GENOMIC DNA]</scope>
    <source>
        <strain evidence="5">CBS 9802 / IAM 14324 / JCM 22182 / KY 12970</strain>
    </source>
</reference>
<dbReference type="GO" id="GO:0005783">
    <property type="term" value="C:endoplasmic reticulum"/>
    <property type="evidence" value="ECO:0007669"/>
    <property type="project" value="TreeGrafter"/>
</dbReference>
<accession>G7E0S9</accession>
<dbReference type="PANTHER" id="PTHR12993">
    <property type="entry name" value="N-ACETYLGLUCOSAMINYL-PHOSPHATIDYLINOSITOL DE-N-ACETYLASE-RELATED"/>
    <property type="match status" value="1"/>
</dbReference>
<reference evidence="4 5" key="1">
    <citation type="journal article" date="2011" name="J. Gen. Appl. Microbiol.">
        <title>Draft genome sequencing of the enigmatic basidiomycete Mixia osmundae.</title>
        <authorList>
            <person name="Nishida H."/>
            <person name="Nagatsuka Y."/>
            <person name="Sugiyama J."/>
        </authorList>
    </citation>
    <scope>NUCLEOTIDE SEQUENCE [LARGE SCALE GENOMIC DNA]</scope>
    <source>
        <strain evidence="5">CBS 9802 / IAM 14324 / JCM 22182 / KY 12970</strain>
    </source>
</reference>
<sequence length="344" mass="38654">MSSPRSASRAIVIQQQRPRLSKKIAWFAGLAGVLATLAQYAIYLLAFDRYDPAKGYISREVTSARRVLWVIAHPDDEAMFFGPSLNALLQPHRSVHHRRATGHLLSLSTGNHEGLGQLRTQELTASCEHFGIQRENCVALDHPQLQDSPTAVWPPAVVLEYVELYADRWNISLVITFDEHGVSGHANHRAIYAALERGRAHTGTSLPPIYKLATSTKASKYLSILSLPGAIRRGYTPPSEPYFTSALLLSDPRQYWRTRTAFARHASQQVWFRSLYVVLSQARNADEKVGLSIQTRDVTSSLQERHSHGVWAWLTRHFRFASPGDAMHQAMWILTTTKHSATQT</sequence>
<dbReference type="PANTHER" id="PTHR12993:SF11">
    <property type="entry name" value="N-ACETYLGLUCOSAMINYL-PHOSPHATIDYLINOSITOL DE-N-ACETYLASE"/>
    <property type="match status" value="1"/>
</dbReference>
<evidence type="ECO:0000256" key="2">
    <source>
        <dbReference type="ARBA" id="ARBA00012176"/>
    </source>
</evidence>
<keyword evidence="3" id="KW-1133">Transmembrane helix</keyword>
<dbReference type="GO" id="GO:0016020">
    <property type="term" value="C:membrane"/>
    <property type="evidence" value="ECO:0007669"/>
    <property type="project" value="GOC"/>
</dbReference>
<dbReference type="EC" id="3.5.1.89" evidence="2"/>
<dbReference type="Gene3D" id="3.40.50.10320">
    <property type="entry name" value="LmbE-like"/>
    <property type="match status" value="1"/>
</dbReference>
<keyword evidence="3" id="KW-0472">Membrane</keyword>
<dbReference type="GO" id="GO:0006506">
    <property type="term" value="P:GPI anchor biosynthetic process"/>
    <property type="evidence" value="ECO:0007669"/>
    <property type="project" value="UniProtKB-UniPathway"/>
</dbReference>
<dbReference type="OrthoDB" id="440160at2759"/>
<protein>
    <recommendedName>
        <fullName evidence="2">N-acetylglucosaminylphosphatidylinositol deacetylase</fullName>
        <ecNumber evidence="2">3.5.1.89</ecNumber>
    </recommendedName>
</protein>
<dbReference type="InParanoid" id="G7E0S9"/>
<dbReference type="STRING" id="764103.G7E0S9"/>
<comment type="similarity">
    <text evidence="1">Belongs to the PIGL family.</text>
</comment>
<keyword evidence="5" id="KW-1185">Reference proteome</keyword>
<dbReference type="GO" id="GO:0000225">
    <property type="term" value="F:N-acetylglucosaminylphosphatidylinositol deacetylase activity"/>
    <property type="evidence" value="ECO:0007669"/>
    <property type="project" value="UniProtKB-EC"/>
</dbReference>
<dbReference type="SUPFAM" id="SSF102588">
    <property type="entry name" value="LmbE-like"/>
    <property type="match status" value="1"/>
</dbReference>